<dbReference type="Pfam" id="PF04066">
    <property type="entry name" value="MrpF_PhaF"/>
    <property type="match status" value="1"/>
</dbReference>
<feature type="transmembrane region" description="Helical" evidence="7">
    <location>
        <begin position="71"/>
        <end position="91"/>
    </location>
</feature>
<comment type="caution">
    <text evidence="8">The sequence shown here is derived from an EMBL/GenBank/DDBJ whole genome shotgun (WGS) entry which is preliminary data.</text>
</comment>
<dbReference type="PANTHER" id="PTHR34702">
    <property type="entry name" value="NA(+)/H(+) ANTIPORTER SUBUNIT F1"/>
    <property type="match status" value="1"/>
</dbReference>
<evidence type="ECO:0000256" key="6">
    <source>
        <dbReference type="ARBA" id="ARBA00023136"/>
    </source>
</evidence>
<evidence type="ECO:0000256" key="1">
    <source>
        <dbReference type="ARBA" id="ARBA00004651"/>
    </source>
</evidence>
<evidence type="ECO:0000256" key="5">
    <source>
        <dbReference type="ARBA" id="ARBA00022989"/>
    </source>
</evidence>
<name>M0GYF0_HALGM</name>
<evidence type="ECO:0000256" key="3">
    <source>
        <dbReference type="ARBA" id="ARBA00022475"/>
    </source>
</evidence>
<protein>
    <submittedName>
        <fullName evidence="8">Monovalent cation/H+ antiporter subunit F</fullName>
    </submittedName>
</protein>
<proteinExistence type="predicted"/>
<dbReference type="EMBL" id="AOLJ01000025">
    <property type="protein sequence ID" value="ELZ76573.1"/>
    <property type="molecule type" value="Genomic_DNA"/>
</dbReference>
<accession>M0GYF0</accession>
<evidence type="ECO:0000313" key="8">
    <source>
        <dbReference type="EMBL" id="ELZ76573.1"/>
    </source>
</evidence>
<keyword evidence="3" id="KW-1003">Cell membrane</keyword>
<dbReference type="NCBIfam" id="NF009244">
    <property type="entry name" value="PRK12599.1-3"/>
    <property type="match status" value="1"/>
</dbReference>
<keyword evidence="2" id="KW-0813">Transport</keyword>
<dbReference type="PATRIC" id="fig|1227459.3.peg.3452"/>
<feature type="transmembrane region" description="Helical" evidence="7">
    <location>
        <begin position="42"/>
        <end position="65"/>
    </location>
</feature>
<gene>
    <name evidence="8" type="ORF">C454_17428</name>
</gene>
<feature type="transmembrane region" description="Helical" evidence="7">
    <location>
        <begin position="12"/>
        <end position="30"/>
    </location>
</feature>
<evidence type="ECO:0000256" key="2">
    <source>
        <dbReference type="ARBA" id="ARBA00022448"/>
    </source>
</evidence>
<dbReference type="PANTHER" id="PTHR34702:SF1">
    <property type="entry name" value="NA(+)_H(+) ANTIPORTER SUBUNIT F"/>
    <property type="match status" value="1"/>
</dbReference>
<evidence type="ECO:0000256" key="7">
    <source>
        <dbReference type="SAM" id="Phobius"/>
    </source>
</evidence>
<dbReference type="GO" id="GO:0005886">
    <property type="term" value="C:plasma membrane"/>
    <property type="evidence" value="ECO:0007669"/>
    <property type="project" value="UniProtKB-SubCell"/>
</dbReference>
<dbReference type="InterPro" id="IPR007208">
    <property type="entry name" value="MrpF/PhaF-like"/>
</dbReference>
<evidence type="ECO:0000313" key="9">
    <source>
        <dbReference type="Proteomes" id="UP000011571"/>
    </source>
</evidence>
<dbReference type="GO" id="GO:0015385">
    <property type="term" value="F:sodium:proton antiporter activity"/>
    <property type="evidence" value="ECO:0007669"/>
    <property type="project" value="TreeGrafter"/>
</dbReference>
<evidence type="ECO:0000256" key="4">
    <source>
        <dbReference type="ARBA" id="ARBA00022692"/>
    </source>
</evidence>
<keyword evidence="5 7" id="KW-1133">Transmembrane helix</keyword>
<dbReference type="AlphaFoldDB" id="M0GYF0"/>
<keyword evidence="6 7" id="KW-0472">Membrane</keyword>
<keyword evidence="4 7" id="KW-0812">Transmembrane</keyword>
<dbReference type="Proteomes" id="UP000011571">
    <property type="component" value="Unassembled WGS sequence"/>
</dbReference>
<sequence>MTMLGQLSTFETVLLGAAGAFITFAVVLLYRVVRGPTMEDRVIAINAIGTNTVVVLALVAAAFGLSGFLDVALVYALLNFLASIAISKFIVERGGVL</sequence>
<keyword evidence="9" id="KW-1185">Reference proteome</keyword>
<organism evidence="8 9">
    <name type="scientific">Haloferax gibbonsii (strain ATCC 33959 / DSM 4427 / JCM 8863 / NBRC 102184 / NCIMB 2188 / Ma 2.38)</name>
    <dbReference type="NCBI Taxonomy" id="1227459"/>
    <lineage>
        <taxon>Archaea</taxon>
        <taxon>Methanobacteriati</taxon>
        <taxon>Methanobacteriota</taxon>
        <taxon>Stenosarchaea group</taxon>
        <taxon>Halobacteria</taxon>
        <taxon>Halobacteriales</taxon>
        <taxon>Haloferacaceae</taxon>
        <taxon>Haloferax</taxon>
    </lineage>
</organism>
<comment type="subcellular location">
    <subcellularLocation>
        <location evidence="1">Cell membrane</location>
        <topology evidence="1">Multi-pass membrane protein</topology>
    </subcellularLocation>
</comment>
<reference evidence="8 9" key="1">
    <citation type="journal article" date="2014" name="PLoS Genet.">
        <title>Phylogenetically driven sequencing of extremely halophilic archaea reveals strategies for static and dynamic osmo-response.</title>
        <authorList>
            <person name="Becker E.A."/>
            <person name="Seitzer P.M."/>
            <person name="Tritt A."/>
            <person name="Larsen D."/>
            <person name="Krusor M."/>
            <person name="Yao A.I."/>
            <person name="Wu D."/>
            <person name="Madern D."/>
            <person name="Eisen J.A."/>
            <person name="Darling A.E."/>
            <person name="Facciotti M.T."/>
        </authorList>
    </citation>
    <scope>NUCLEOTIDE SEQUENCE [LARGE SCALE GENOMIC DNA]</scope>
    <source>
        <strain evidence="9">ATCC 33959 / DSM 4427 / JCM 8863 / NBRC 102184 / NCIMB 2188 / Ma 2.38</strain>
    </source>
</reference>